<feature type="region of interest" description="Disordered" evidence="4">
    <location>
        <begin position="256"/>
        <end position="296"/>
    </location>
</feature>
<dbReference type="GO" id="GO:0005634">
    <property type="term" value="C:nucleus"/>
    <property type="evidence" value="ECO:0007669"/>
    <property type="project" value="UniProtKB-UniRule"/>
</dbReference>
<feature type="DNA-binding region" description="HMG box" evidence="3">
    <location>
        <begin position="106"/>
        <end position="175"/>
    </location>
</feature>
<dbReference type="Pfam" id="PF00505">
    <property type="entry name" value="HMG_box"/>
    <property type="match status" value="1"/>
</dbReference>
<feature type="region of interest" description="Disordered" evidence="4">
    <location>
        <begin position="1"/>
        <end position="24"/>
    </location>
</feature>
<feature type="domain" description="HMG box" evidence="5">
    <location>
        <begin position="106"/>
        <end position="175"/>
    </location>
</feature>
<gene>
    <name evidence="6" type="ORF">HMN09_00630200</name>
</gene>
<dbReference type="AlphaFoldDB" id="A0A8H6T602"/>
<dbReference type="GO" id="GO:0000978">
    <property type="term" value="F:RNA polymerase II cis-regulatory region sequence-specific DNA binding"/>
    <property type="evidence" value="ECO:0007669"/>
    <property type="project" value="TreeGrafter"/>
</dbReference>
<dbReference type="Gene3D" id="1.10.30.10">
    <property type="entry name" value="High mobility group box domain"/>
    <property type="match status" value="1"/>
</dbReference>
<dbReference type="SMART" id="SM00398">
    <property type="entry name" value="HMG"/>
    <property type="match status" value="1"/>
</dbReference>
<sequence length="488" mass="52815">MPVERSRYSRRGPTDGPSAHLLSKMGPHAEAGTEIVWTLPVEPVGESGIGFAPNLTEQAFSDTPPPLVDIPATPVSSFIFADESSFAGAPQETRRIHARKKSSGHVPRPPNAFILFRSSFIKSQQVSETVETNHSTLSKIIGMTWKNLSEDERTVWRQAAAEAVADHKRKFPTYSFRPKHSRGKKGDPERPPPKPKRKVREGSYKDPARCEKIAELLAKGTNGAELAAAIEEYDRHNKPQIVAQFQAPITARAYRRSSSVPAPNSEESRGFLAPSPASGGGSRRRRSSSVGAISIEQRARPRGPSMFVDTASAHKLYGSSLVQPKAEVLDEAFVGFLVCIDTSWLNNPQDFSSFSFSNVTSPTPSVGYDPLSMPMSPCSPLESTAFDPALEMPPSPADFSPVDSIDISALIANEWLMHGESGFGGYPVAPVTLPAFAFNPSPFSNPCDLGFKNLGLEEQASFCAAPDAMVGLAQLEAELASFVVQYSL</sequence>
<feature type="region of interest" description="Disordered" evidence="4">
    <location>
        <begin position="170"/>
        <end position="206"/>
    </location>
</feature>
<accession>A0A8H6T602</accession>
<name>A0A8H6T602_MYCCL</name>
<evidence type="ECO:0000256" key="1">
    <source>
        <dbReference type="ARBA" id="ARBA00023125"/>
    </source>
</evidence>
<comment type="caution">
    <text evidence="6">The sequence shown here is derived from an EMBL/GenBank/DDBJ whole genome shotgun (WGS) entry which is preliminary data.</text>
</comment>
<dbReference type="OrthoDB" id="6247875at2759"/>
<organism evidence="6 7">
    <name type="scientific">Mycena chlorophos</name>
    <name type="common">Agaric fungus</name>
    <name type="synonym">Agaricus chlorophos</name>
    <dbReference type="NCBI Taxonomy" id="658473"/>
    <lineage>
        <taxon>Eukaryota</taxon>
        <taxon>Fungi</taxon>
        <taxon>Dikarya</taxon>
        <taxon>Basidiomycota</taxon>
        <taxon>Agaricomycotina</taxon>
        <taxon>Agaricomycetes</taxon>
        <taxon>Agaricomycetidae</taxon>
        <taxon>Agaricales</taxon>
        <taxon>Marasmiineae</taxon>
        <taxon>Mycenaceae</taxon>
        <taxon>Mycena</taxon>
    </lineage>
</organism>
<dbReference type="GO" id="GO:0000981">
    <property type="term" value="F:DNA-binding transcription factor activity, RNA polymerase II-specific"/>
    <property type="evidence" value="ECO:0007669"/>
    <property type="project" value="TreeGrafter"/>
</dbReference>
<evidence type="ECO:0000313" key="7">
    <source>
        <dbReference type="Proteomes" id="UP000613580"/>
    </source>
</evidence>
<keyword evidence="1 3" id="KW-0238">DNA-binding</keyword>
<dbReference type="Proteomes" id="UP000613580">
    <property type="component" value="Unassembled WGS sequence"/>
</dbReference>
<dbReference type="PANTHER" id="PTHR45789">
    <property type="entry name" value="FI18025P1"/>
    <property type="match status" value="1"/>
</dbReference>
<reference evidence="6" key="1">
    <citation type="submission" date="2020-05" db="EMBL/GenBank/DDBJ databases">
        <title>Mycena genomes resolve the evolution of fungal bioluminescence.</title>
        <authorList>
            <person name="Tsai I.J."/>
        </authorList>
    </citation>
    <scope>NUCLEOTIDE SEQUENCE</scope>
    <source>
        <strain evidence="6">110903Hualien_Pintung</strain>
    </source>
</reference>
<dbReference type="InterPro" id="IPR036910">
    <property type="entry name" value="HMG_box_dom_sf"/>
</dbReference>
<feature type="compositionally biased region" description="Basic residues" evidence="4">
    <location>
        <begin position="170"/>
        <end position="183"/>
    </location>
</feature>
<dbReference type="InterPro" id="IPR009071">
    <property type="entry name" value="HMG_box_dom"/>
</dbReference>
<protein>
    <submittedName>
        <fullName evidence="6">Phosphoacetylglucosamine mutase</fullName>
    </submittedName>
</protein>
<dbReference type="InterPro" id="IPR051356">
    <property type="entry name" value="SOX/SOX-like_TF"/>
</dbReference>
<evidence type="ECO:0000256" key="2">
    <source>
        <dbReference type="ARBA" id="ARBA00023242"/>
    </source>
</evidence>
<dbReference type="PROSITE" id="PS50118">
    <property type="entry name" value="HMG_BOX_2"/>
    <property type="match status" value="1"/>
</dbReference>
<dbReference type="PANTHER" id="PTHR45789:SF2">
    <property type="entry name" value="FI18025P1"/>
    <property type="match status" value="1"/>
</dbReference>
<evidence type="ECO:0000256" key="4">
    <source>
        <dbReference type="SAM" id="MobiDB-lite"/>
    </source>
</evidence>
<evidence type="ECO:0000259" key="5">
    <source>
        <dbReference type="PROSITE" id="PS50118"/>
    </source>
</evidence>
<dbReference type="EMBL" id="JACAZE010000007">
    <property type="protein sequence ID" value="KAF7310871.1"/>
    <property type="molecule type" value="Genomic_DNA"/>
</dbReference>
<keyword evidence="7" id="KW-1185">Reference proteome</keyword>
<proteinExistence type="predicted"/>
<evidence type="ECO:0000256" key="3">
    <source>
        <dbReference type="PROSITE-ProRule" id="PRU00267"/>
    </source>
</evidence>
<dbReference type="SUPFAM" id="SSF47095">
    <property type="entry name" value="HMG-box"/>
    <property type="match status" value="1"/>
</dbReference>
<dbReference type="CDD" id="cd01389">
    <property type="entry name" value="HMG-box_ROX1-like"/>
    <property type="match status" value="1"/>
</dbReference>
<evidence type="ECO:0000313" key="6">
    <source>
        <dbReference type="EMBL" id="KAF7310871.1"/>
    </source>
</evidence>
<keyword evidence="2 3" id="KW-0539">Nucleus</keyword>